<protein>
    <submittedName>
        <fullName evidence="1">Uncharacterized protein</fullName>
    </submittedName>
</protein>
<dbReference type="EMBL" id="GGEC01007008">
    <property type="protein sequence ID" value="MBW87491.1"/>
    <property type="molecule type" value="Transcribed_RNA"/>
</dbReference>
<accession>A0A2P2J213</accession>
<sequence>MAAKKPNSHLLMRQAVKLFGYHTAEHWLQNFPDPLNYEEARMVFQQNKVFLQFSCWQSCRHH</sequence>
<dbReference type="AlphaFoldDB" id="A0A2P2J213"/>
<organism evidence="1">
    <name type="scientific">Rhizophora mucronata</name>
    <name type="common">Asiatic mangrove</name>
    <dbReference type="NCBI Taxonomy" id="61149"/>
    <lineage>
        <taxon>Eukaryota</taxon>
        <taxon>Viridiplantae</taxon>
        <taxon>Streptophyta</taxon>
        <taxon>Embryophyta</taxon>
        <taxon>Tracheophyta</taxon>
        <taxon>Spermatophyta</taxon>
        <taxon>Magnoliopsida</taxon>
        <taxon>eudicotyledons</taxon>
        <taxon>Gunneridae</taxon>
        <taxon>Pentapetalae</taxon>
        <taxon>rosids</taxon>
        <taxon>fabids</taxon>
        <taxon>Malpighiales</taxon>
        <taxon>Rhizophoraceae</taxon>
        <taxon>Rhizophora</taxon>
    </lineage>
</organism>
<proteinExistence type="predicted"/>
<name>A0A2P2J213_RHIMU</name>
<evidence type="ECO:0000313" key="1">
    <source>
        <dbReference type="EMBL" id="MBW87491.1"/>
    </source>
</evidence>
<reference evidence="1" key="1">
    <citation type="submission" date="2018-02" db="EMBL/GenBank/DDBJ databases">
        <title>Rhizophora mucronata_Transcriptome.</title>
        <authorList>
            <person name="Meera S.P."/>
            <person name="Sreeshan A."/>
            <person name="Augustine A."/>
        </authorList>
    </citation>
    <scope>NUCLEOTIDE SEQUENCE</scope>
    <source>
        <tissue evidence="1">Leaf</tissue>
    </source>
</reference>